<keyword evidence="6" id="KW-1185">Reference proteome</keyword>
<dbReference type="EC" id="1.11.1.27" evidence="3"/>
<dbReference type="InterPro" id="IPR013740">
    <property type="entry name" value="Redoxin"/>
</dbReference>
<keyword evidence="3" id="KW-0049">Antioxidant</keyword>
<comment type="caution">
    <text evidence="5">The sequence shown here is derived from an EMBL/GenBank/DDBJ whole genome shotgun (WGS) entry which is preliminary data.</text>
</comment>
<feature type="domain" description="Thioredoxin" evidence="4">
    <location>
        <begin position="1"/>
        <end position="167"/>
    </location>
</feature>
<accession>A0ABX2PSL2</accession>
<keyword evidence="1 3" id="KW-0575">Peroxidase</keyword>
<dbReference type="InterPro" id="IPR013766">
    <property type="entry name" value="Thioredoxin_domain"/>
</dbReference>
<evidence type="ECO:0000256" key="2">
    <source>
        <dbReference type="ARBA" id="ARBA00023002"/>
    </source>
</evidence>
<evidence type="ECO:0000259" key="4">
    <source>
        <dbReference type="PROSITE" id="PS51352"/>
    </source>
</evidence>
<dbReference type="Gene3D" id="3.40.30.10">
    <property type="entry name" value="Glutaredoxin"/>
    <property type="match status" value="1"/>
</dbReference>
<dbReference type="Proteomes" id="UP000630805">
    <property type="component" value="Unassembled WGS sequence"/>
</dbReference>
<evidence type="ECO:0000256" key="3">
    <source>
        <dbReference type="RuleBase" id="RU366011"/>
    </source>
</evidence>
<dbReference type="InterPro" id="IPR036249">
    <property type="entry name" value="Thioredoxin-like_sf"/>
</dbReference>
<evidence type="ECO:0000313" key="6">
    <source>
        <dbReference type="Proteomes" id="UP000630805"/>
    </source>
</evidence>
<dbReference type="EMBL" id="JABXWT010000008">
    <property type="protein sequence ID" value="NVO57018.1"/>
    <property type="molecule type" value="Genomic_DNA"/>
</dbReference>
<reference evidence="5 6" key="1">
    <citation type="submission" date="2020-06" db="EMBL/GenBank/DDBJ databases">
        <authorList>
            <person name="Cao W.R."/>
        </authorList>
    </citation>
    <scope>NUCLEOTIDE SEQUENCE [LARGE SCALE GENOMIC DNA]</scope>
    <source>
        <strain evidence="5 6">B1Z28</strain>
    </source>
</reference>
<dbReference type="InterPro" id="IPR037944">
    <property type="entry name" value="PRX5-like"/>
</dbReference>
<dbReference type="SUPFAM" id="SSF52833">
    <property type="entry name" value="Thioredoxin-like"/>
    <property type="match status" value="1"/>
</dbReference>
<comment type="catalytic activity">
    <reaction evidence="3">
        <text>a hydroperoxide + 2 glutathione = an alcohol + glutathione disulfide + H2O</text>
        <dbReference type="Rhea" id="RHEA:62632"/>
        <dbReference type="ChEBI" id="CHEBI:15377"/>
        <dbReference type="ChEBI" id="CHEBI:30879"/>
        <dbReference type="ChEBI" id="CHEBI:35924"/>
        <dbReference type="ChEBI" id="CHEBI:57925"/>
        <dbReference type="ChEBI" id="CHEBI:58297"/>
        <dbReference type="EC" id="1.11.1.27"/>
    </reaction>
</comment>
<evidence type="ECO:0000256" key="1">
    <source>
        <dbReference type="ARBA" id="ARBA00022559"/>
    </source>
</evidence>
<gene>
    <name evidence="5" type="ORF">HW561_14580</name>
</gene>
<keyword evidence="3" id="KW-0676">Redox-active center</keyword>
<dbReference type="PANTHER" id="PTHR10430:SF16">
    <property type="entry name" value="PEROXIREDOXIN-5, MITOCHONDRIAL"/>
    <property type="match status" value="1"/>
</dbReference>
<organism evidence="5 6">
    <name type="scientific">Ruegeria haliotis</name>
    <dbReference type="NCBI Taxonomy" id="2747601"/>
    <lineage>
        <taxon>Bacteria</taxon>
        <taxon>Pseudomonadati</taxon>
        <taxon>Pseudomonadota</taxon>
        <taxon>Alphaproteobacteria</taxon>
        <taxon>Rhodobacterales</taxon>
        <taxon>Roseobacteraceae</taxon>
        <taxon>Ruegeria</taxon>
    </lineage>
</organism>
<comment type="function">
    <text evidence="3">Thiol-specific peroxidase that catalyzes the reduction of hydrogen peroxide and organic hydroperoxides to water and alcohols, respectively. Plays a role in cell protection against oxidative stress by detoxifying peroxides.</text>
</comment>
<proteinExistence type="inferred from homology"/>
<keyword evidence="2 3" id="KW-0560">Oxidoreductase</keyword>
<dbReference type="Pfam" id="PF08534">
    <property type="entry name" value="Redoxin"/>
    <property type="match status" value="1"/>
</dbReference>
<dbReference type="CDD" id="cd03013">
    <property type="entry name" value="PRX5_like"/>
    <property type="match status" value="1"/>
</dbReference>
<dbReference type="PANTHER" id="PTHR10430">
    <property type="entry name" value="PEROXIREDOXIN"/>
    <property type="match status" value="1"/>
</dbReference>
<dbReference type="PROSITE" id="PS51352">
    <property type="entry name" value="THIOREDOXIN_2"/>
    <property type="match status" value="1"/>
</dbReference>
<evidence type="ECO:0000313" key="5">
    <source>
        <dbReference type="EMBL" id="NVO57018.1"/>
    </source>
</evidence>
<comment type="similarity">
    <text evidence="3">Belongs to the peroxiredoxin family. Prx5 subfamily.</text>
</comment>
<protein>
    <recommendedName>
        <fullName evidence="3">Glutathione-dependent peroxiredoxin</fullName>
        <ecNumber evidence="3">1.11.1.27</ecNumber>
    </recommendedName>
</protein>
<sequence>MMRADLPPASFQTRVRVDDPSLENPFEWRSTTAQELCAGRRIVIFAVPAAFSPTCSDEHLPGFEALYDDIRAQGIDEVYCLSVNDAFVMFRWGQALGIEKVQMIPDGNADFTRKMGMLVEYTADGMGLRSWRYAMVAKDGQIECLLSEPGFDDNASDAPMMMSDAGSMLSWLKYNSRV</sequence>
<name>A0ABX2PSL2_9RHOB</name>